<name>A0ABW0N408_9ACTN</name>
<dbReference type="SMART" id="SM00829">
    <property type="entry name" value="PKS_ER"/>
    <property type="match status" value="1"/>
</dbReference>
<dbReference type="SUPFAM" id="SSF51735">
    <property type="entry name" value="NAD(P)-binding Rossmann-fold domains"/>
    <property type="match status" value="1"/>
</dbReference>
<evidence type="ECO:0000313" key="3">
    <source>
        <dbReference type="Proteomes" id="UP001595956"/>
    </source>
</evidence>
<reference evidence="3" key="1">
    <citation type="journal article" date="2019" name="Int. J. Syst. Evol. Microbiol.">
        <title>The Global Catalogue of Microorganisms (GCM) 10K type strain sequencing project: providing services to taxonomists for standard genome sequencing and annotation.</title>
        <authorList>
            <consortium name="The Broad Institute Genomics Platform"/>
            <consortium name="The Broad Institute Genome Sequencing Center for Infectious Disease"/>
            <person name="Wu L."/>
            <person name="Ma J."/>
        </authorList>
    </citation>
    <scope>NUCLEOTIDE SEQUENCE [LARGE SCALE GENOMIC DNA]</scope>
    <source>
        <strain evidence="3">KACC 13778</strain>
    </source>
</reference>
<gene>
    <name evidence="2" type="ORF">ACFPKY_12880</name>
</gene>
<organism evidence="2 3">
    <name type="scientific">Nocardioides caricicola</name>
    <dbReference type="NCBI Taxonomy" id="634770"/>
    <lineage>
        <taxon>Bacteria</taxon>
        <taxon>Bacillati</taxon>
        <taxon>Actinomycetota</taxon>
        <taxon>Actinomycetes</taxon>
        <taxon>Propionibacteriales</taxon>
        <taxon>Nocardioidaceae</taxon>
        <taxon>Nocardioides</taxon>
    </lineage>
</organism>
<evidence type="ECO:0000313" key="2">
    <source>
        <dbReference type="EMBL" id="MFC5494003.1"/>
    </source>
</evidence>
<dbReference type="Gene3D" id="3.90.180.10">
    <property type="entry name" value="Medium-chain alcohol dehydrogenases, catalytic domain"/>
    <property type="match status" value="1"/>
</dbReference>
<dbReference type="InterPro" id="IPR013154">
    <property type="entry name" value="ADH-like_N"/>
</dbReference>
<dbReference type="Gene3D" id="3.40.50.720">
    <property type="entry name" value="NAD(P)-binding Rossmann-like Domain"/>
    <property type="match status" value="1"/>
</dbReference>
<dbReference type="PANTHER" id="PTHR45033:SF2">
    <property type="entry name" value="ZINC-TYPE ALCOHOL DEHYDROGENASE-LIKE PROTEIN C1773.06C"/>
    <property type="match status" value="1"/>
</dbReference>
<dbReference type="Pfam" id="PF08240">
    <property type="entry name" value="ADH_N"/>
    <property type="match status" value="1"/>
</dbReference>
<dbReference type="InterPro" id="IPR011032">
    <property type="entry name" value="GroES-like_sf"/>
</dbReference>
<dbReference type="Proteomes" id="UP001595956">
    <property type="component" value="Unassembled WGS sequence"/>
</dbReference>
<comment type="caution">
    <text evidence="2">The sequence shown here is derived from an EMBL/GenBank/DDBJ whole genome shotgun (WGS) entry which is preliminary data.</text>
</comment>
<proteinExistence type="predicted"/>
<dbReference type="InterPro" id="IPR052711">
    <property type="entry name" value="Zinc_ADH-like"/>
</dbReference>
<dbReference type="SUPFAM" id="SSF50129">
    <property type="entry name" value="GroES-like"/>
    <property type="match status" value="1"/>
</dbReference>
<dbReference type="InterPro" id="IPR013149">
    <property type="entry name" value="ADH-like_C"/>
</dbReference>
<protein>
    <submittedName>
        <fullName evidence="2">NAD(P)-dependent alcohol dehydrogenase</fullName>
    </submittedName>
</protein>
<accession>A0ABW0N408</accession>
<dbReference type="CDD" id="cd08276">
    <property type="entry name" value="MDR7"/>
    <property type="match status" value="1"/>
</dbReference>
<keyword evidence="3" id="KW-1185">Reference proteome</keyword>
<evidence type="ECO:0000259" key="1">
    <source>
        <dbReference type="SMART" id="SM00829"/>
    </source>
</evidence>
<dbReference type="EMBL" id="JBHSMD010000004">
    <property type="protein sequence ID" value="MFC5494003.1"/>
    <property type="molecule type" value="Genomic_DNA"/>
</dbReference>
<feature type="domain" description="Enoyl reductase (ER)" evidence="1">
    <location>
        <begin position="33"/>
        <end position="356"/>
    </location>
</feature>
<dbReference type="Pfam" id="PF00107">
    <property type="entry name" value="ADH_zinc_N"/>
    <property type="match status" value="1"/>
</dbReference>
<dbReference type="RefSeq" id="WP_345179168.1">
    <property type="nucleotide sequence ID" value="NZ_BAABFQ010000007.1"/>
</dbReference>
<dbReference type="InterPro" id="IPR020843">
    <property type="entry name" value="ER"/>
</dbReference>
<dbReference type="PANTHER" id="PTHR45033">
    <property type="match status" value="1"/>
</dbReference>
<sequence length="371" mass="38609">MTDQATALIAAGTGSGVPTPPDVSSTWLTAGDGIDGLEVRAVETPHPGPGQILMRVEAVSLNYRDLLVINGEQGWRPLQPVTPISDAAGTIVAIGQGVTRFAVGDRVSPMFLPHWRAGALTQETYHSPVGGPIAAGVLADFLVLDEDHVEAVPSSLNVAEAASLPVAALTAWHAVAVRCGVGQGDRVLVHGTGGVAMFALRFATALGGRVAITTGSTGKAARLAELGADQVIDYRRTDVAEEVLRWTGGRGVDHVVETVGGVNLNQSLRAVRIGGSIAFIGLLAGLSAPVNTYELVTKNVELHGIETGSAEMYRDMVRFIDAHSIKPVIDSIAPLADVRDALRRLANGDHFGKIVLTADSVIGGTPVGLER</sequence>
<dbReference type="InterPro" id="IPR036291">
    <property type="entry name" value="NAD(P)-bd_dom_sf"/>
</dbReference>